<reference evidence="2 3" key="1">
    <citation type="submission" date="2014-03" db="EMBL/GenBank/DDBJ databases">
        <title>Bradyrhizobium valentinum sp. nov., isolated from effective nodules of Lupinus mariae-josephae, a lupine endemic of basic-lime soils in Eastern Spain.</title>
        <authorList>
            <person name="Duran D."/>
            <person name="Rey L."/>
            <person name="Navarro A."/>
            <person name="Busquets A."/>
            <person name="Imperial J."/>
            <person name="Ruiz-Argueso T."/>
        </authorList>
    </citation>
    <scope>NUCLEOTIDE SEQUENCE [LARGE SCALE GENOMIC DNA]</scope>
    <source>
        <strain evidence="2 3">CCBAU 23086</strain>
    </source>
</reference>
<dbReference type="Gene3D" id="3.40.1580.10">
    <property type="entry name" value="SMI1/KNR4-like"/>
    <property type="match status" value="1"/>
</dbReference>
<dbReference type="InterPro" id="IPR037883">
    <property type="entry name" value="Knr4/Smi1-like_sf"/>
</dbReference>
<dbReference type="EMBL" id="LLYB01000127">
    <property type="protein sequence ID" value="KRR16373.1"/>
    <property type="molecule type" value="Genomic_DNA"/>
</dbReference>
<comment type="caution">
    <text evidence="2">The sequence shown here is derived from an EMBL/GenBank/DDBJ whole genome shotgun (WGS) entry which is preliminary data.</text>
</comment>
<dbReference type="InterPro" id="IPR018958">
    <property type="entry name" value="Knr4/Smi1-like_dom"/>
</dbReference>
<accession>A0A0R3MEX5</accession>
<dbReference type="SUPFAM" id="SSF160631">
    <property type="entry name" value="SMI1/KNR4-like"/>
    <property type="match status" value="1"/>
</dbReference>
<evidence type="ECO:0000313" key="2">
    <source>
        <dbReference type="EMBL" id="KRR16373.1"/>
    </source>
</evidence>
<dbReference type="Proteomes" id="UP000051660">
    <property type="component" value="Unassembled WGS sequence"/>
</dbReference>
<protein>
    <recommendedName>
        <fullName evidence="1">Knr4/Smi1-like domain-containing protein</fullName>
    </recommendedName>
</protein>
<gene>
    <name evidence="2" type="ORF">CQ14_15940</name>
</gene>
<dbReference type="Pfam" id="PF09346">
    <property type="entry name" value="SMI1_KNR4"/>
    <property type="match status" value="1"/>
</dbReference>
<evidence type="ECO:0000259" key="1">
    <source>
        <dbReference type="SMART" id="SM00860"/>
    </source>
</evidence>
<dbReference type="SMART" id="SM00860">
    <property type="entry name" value="SMI1_KNR4"/>
    <property type="match status" value="1"/>
</dbReference>
<proteinExistence type="predicted"/>
<dbReference type="OrthoDB" id="458118at2"/>
<name>A0A0R3MEX5_9BRAD</name>
<dbReference type="RefSeq" id="WP_057862705.1">
    <property type="nucleotide sequence ID" value="NZ_LLYB01000127.1"/>
</dbReference>
<organism evidence="2 3">
    <name type="scientific">Bradyrhizobium lablabi</name>
    <dbReference type="NCBI Taxonomy" id="722472"/>
    <lineage>
        <taxon>Bacteria</taxon>
        <taxon>Pseudomonadati</taxon>
        <taxon>Pseudomonadota</taxon>
        <taxon>Alphaproteobacteria</taxon>
        <taxon>Hyphomicrobiales</taxon>
        <taxon>Nitrobacteraceae</taxon>
        <taxon>Bradyrhizobium</taxon>
    </lineage>
</organism>
<feature type="domain" description="Knr4/Smi1-like" evidence="1">
    <location>
        <begin position="282"/>
        <end position="361"/>
    </location>
</feature>
<dbReference type="AlphaFoldDB" id="A0A0R3MEX5"/>
<evidence type="ECO:0000313" key="3">
    <source>
        <dbReference type="Proteomes" id="UP000051660"/>
    </source>
</evidence>
<sequence>MYLAKFFHRPPGDDDRELLLIPGGDHTVIGIYMDEGREQQRDNFLYEEFSDIVIAVYALHRHAAELTAAGYVETAHTRYTLRNLLPNPQPKPDWQKDLDELMLASLSAPLEEQARQLAALRGTPAEREPLYLWLAAHHSYVADEDNVRTIRLAEQGRDTIAARRAAKMPHYAWSIAESELEARTLEVLSWAHLRADNPQSALQVVEEAYKVAPSHDRGVQRATILRDHFPDRQEEAFDAAYKASRFGGYEEIVALPAYADYAARRRNMPKSDKGWRWSAKKPASEDDLGRTEAELGAKLPQDYRQFLATYGESELWVRLPEHSGELCFYRPSELATQRNNVFNFISLTEEDPDKVDAYFREEYGVAARDLVPVAEPAHQSRCVVINLGQGDRYGWCFHWDHDGPWELEQATPSFDIAMKALTSGIERRDTAILGFLGIYLD</sequence>